<dbReference type="GO" id="GO:0015966">
    <property type="term" value="P:diadenosine tetraphosphate biosynthetic process"/>
    <property type="evidence" value="ECO:0007669"/>
    <property type="project" value="UniProtKB-ARBA"/>
</dbReference>
<dbReference type="InterPro" id="IPR027031">
    <property type="entry name" value="Gly-tRNA_synthase/POLG2"/>
</dbReference>
<dbReference type="InterPro" id="IPR045864">
    <property type="entry name" value="aa-tRNA-synth_II/BPL/LPL"/>
</dbReference>
<feature type="binding site" evidence="8">
    <location>
        <begin position="213"/>
        <end position="218"/>
    </location>
    <ligand>
        <name>ATP</name>
        <dbReference type="ChEBI" id="CHEBI:30616"/>
    </ligand>
</feature>
<reference evidence="10 11" key="1">
    <citation type="journal article" date="2016" name="Nat. Commun.">
        <title>Thousands of microbial genomes shed light on interconnected biogeochemical processes in an aquifer system.</title>
        <authorList>
            <person name="Anantharaman K."/>
            <person name="Brown C.T."/>
            <person name="Hug L.A."/>
            <person name="Sharon I."/>
            <person name="Castelle C.J."/>
            <person name="Probst A.J."/>
            <person name="Thomas B.C."/>
            <person name="Singh A."/>
            <person name="Wilkins M.J."/>
            <person name="Karaoz U."/>
            <person name="Brodie E.L."/>
            <person name="Williams K.H."/>
            <person name="Hubbard S.S."/>
            <person name="Banfield J.F."/>
        </authorList>
    </citation>
    <scope>NUCLEOTIDE SEQUENCE [LARGE SCALE GENOMIC DNA]</scope>
</reference>
<dbReference type="NCBIfam" id="NF003211">
    <property type="entry name" value="PRK04173.1"/>
    <property type="match status" value="1"/>
</dbReference>
<dbReference type="GO" id="GO:0005524">
    <property type="term" value="F:ATP binding"/>
    <property type="evidence" value="ECO:0007669"/>
    <property type="project" value="UniProtKB-UniRule"/>
</dbReference>
<dbReference type="EMBL" id="MFYX01000073">
    <property type="protein sequence ID" value="OGK04384.1"/>
    <property type="molecule type" value="Genomic_DNA"/>
</dbReference>
<evidence type="ECO:0000256" key="5">
    <source>
        <dbReference type="ARBA" id="ARBA00022840"/>
    </source>
</evidence>
<name>A0A1F7FCH4_UNCRA</name>
<feature type="binding site" evidence="8">
    <location>
        <begin position="218"/>
        <end position="222"/>
    </location>
    <ligand>
        <name>substrate</name>
    </ligand>
</feature>
<evidence type="ECO:0000259" key="9">
    <source>
        <dbReference type="PROSITE" id="PS50862"/>
    </source>
</evidence>
<dbReference type="GO" id="GO:0070062">
    <property type="term" value="C:extracellular exosome"/>
    <property type="evidence" value="ECO:0007669"/>
    <property type="project" value="UniProtKB-ARBA"/>
</dbReference>
<dbReference type="GO" id="GO:0004081">
    <property type="term" value="F:bis(5'-nucleosyl)-tetraphosphatase (asymmetrical) activity"/>
    <property type="evidence" value="ECO:0007669"/>
    <property type="project" value="UniProtKB-ARBA"/>
</dbReference>
<dbReference type="CDD" id="cd00858">
    <property type="entry name" value="GlyRS_anticodon"/>
    <property type="match status" value="1"/>
</dbReference>
<dbReference type="GO" id="GO:0004820">
    <property type="term" value="F:glycine-tRNA ligase activity"/>
    <property type="evidence" value="ECO:0007669"/>
    <property type="project" value="UniProtKB-UniRule"/>
</dbReference>
<dbReference type="CDD" id="cd00774">
    <property type="entry name" value="GlyRS-like_core"/>
    <property type="match status" value="1"/>
</dbReference>
<dbReference type="InterPro" id="IPR006195">
    <property type="entry name" value="aa-tRNA-synth_II"/>
</dbReference>
<comment type="subcellular location">
    <subcellularLocation>
        <location evidence="8">Cytoplasm</location>
    </subcellularLocation>
</comment>
<dbReference type="InterPro" id="IPR022961">
    <property type="entry name" value="Gly_tRNA_ligase_bac"/>
</dbReference>
<evidence type="ECO:0000313" key="11">
    <source>
        <dbReference type="Proteomes" id="UP000179243"/>
    </source>
</evidence>
<dbReference type="PANTHER" id="PTHR10745">
    <property type="entry name" value="GLYCYL-TRNA SYNTHETASE/DNA POLYMERASE SUBUNIT GAMMA-2"/>
    <property type="match status" value="1"/>
</dbReference>
<dbReference type="SUPFAM" id="SSF52954">
    <property type="entry name" value="Class II aaRS ABD-related"/>
    <property type="match status" value="1"/>
</dbReference>
<sequence>MAQQKTDMKQVVSLCKRRGFIFPGSEIYGGLANTWDYGPYGCEFKNNVKREWWRSFVLMRDDVVGLDSPILLNPKVWEASGHLKSFADPLMDCRDCKERVRGDQLIEAKLGDGASRGMDFKAIYETIVKHDIRCPRCGNKNFTEPRAFNLMFKTFQGVIEDATAVVYMRPETAQGIFLEFKNVVTTCRQKVPFGIGQIGKAFRNEITPGNFIFRTREFEQMELEFFCKPGSEIEWFEYWKTYCTEWLYGLGLKKEKMRVRNHEKDELSHYSNATCDIEYEFPFGWGEMWGIASRTDFDLKAHMTHSGEDLQYIDQAKNEKYVPYVIEPSLGVDRCLLTFLIDAYDEDEIEGEKRIVLRLHPRLAPVKAAILPLLKKEPVMPLAEKIFKDLIKSGKWNLEFDESGSIGKRYRRQDELGTPFCFTVDFDSLNDNKVTIRDRDTLKQERVDISAIQTILQEKIEQS</sequence>
<dbReference type="Pfam" id="PF03129">
    <property type="entry name" value="HGTP_anticodon"/>
    <property type="match status" value="1"/>
</dbReference>
<dbReference type="InterPro" id="IPR002314">
    <property type="entry name" value="aa-tRNA-synt_IIb"/>
</dbReference>
<comment type="similarity">
    <text evidence="1 8">Belongs to the class-II aminoacyl-tRNA synthetase family.</text>
</comment>
<comment type="function">
    <text evidence="8">Catalyzes the attachment of glycine to tRNA(Gly).</text>
</comment>
<dbReference type="PRINTS" id="PR01043">
    <property type="entry name" value="TRNASYNTHGLY"/>
</dbReference>
<dbReference type="Gene3D" id="3.40.50.800">
    <property type="entry name" value="Anticodon-binding domain"/>
    <property type="match status" value="1"/>
</dbReference>
<dbReference type="AlphaFoldDB" id="A0A1F7FCH4"/>
<keyword evidence="2 8" id="KW-0963">Cytoplasm</keyword>
<keyword evidence="5 8" id="KW-0067">ATP-binding</keyword>
<dbReference type="Proteomes" id="UP000179243">
    <property type="component" value="Unassembled WGS sequence"/>
</dbReference>
<keyword evidence="4 8" id="KW-0547">Nucleotide-binding</keyword>
<feature type="binding site" evidence="8">
    <location>
        <begin position="331"/>
        <end position="334"/>
    </location>
    <ligand>
        <name>ATP</name>
        <dbReference type="ChEBI" id="CHEBI:30616"/>
    </ligand>
</feature>
<evidence type="ECO:0000256" key="7">
    <source>
        <dbReference type="ARBA" id="ARBA00023146"/>
    </source>
</evidence>
<dbReference type="InterPro" id="IPR004154">
    <property type="entry name" value="Anticodon-bd"/>
</dbReference>
<comment type="caution">
    <text evidence="8">Lacks conserved residue(s) required for the propagation of feature annotation.</text>
</comment>
<dbReference type="GO" id="GO:0005737">
    <property type="term" value="C:cytoplasm"/>
    <property type="evidence" value="ECO:0007669"/>
    <property type="project" value="UniProtKB-SubCell"/>
</dbReference>
<comment type="subunit">
    <text evidence="8">Homodimer.</text>
</comment>
<dbReference type="PANTHER" id="PTHR10745:SF8">
    <property type="entry name" value="DNA POLYMERASE SUBUNIT GAMMA-2, MITOCHONDRIAL"/>
    <property type="match status" value="1"/>
</dbReference>
<dbReference type="GO" id="GO:0006426">
    <property type="term" value="P:glycyl-tRNA aminoacylation"/>
    <property type="evidence" value="ECO:0007669"/>
    <property type="project" value="UniProtKB-UniRule"/>
</dbReference>
<protein>
    <recommendedName>
        <fullName evidence="8">Glycine--tRNA ligase</fullName>
        <ecNumber evidence="8">6.1.1.14</ecNumber>
    </recommendedName>
    <alternativeName>
        <fullName evidence="8">Glycyl-tRNA synthetase</fullName>
        <shortName evidence="8">GlyRS</shortName>
    </alternativeName>
</protein>
<feature type="binding site" evidence="8">
    <location>
        <begin position="327"/>
        <end position="331"/>
    </location>
    <ligand>
        <name>substrate</name>
    </ligand>
</feature>
<proteinExistence type="inferred from homology"/>
<dbReference type="FunFam" id="3.40.50.800:FF:000002">
    <property type="entry name" value="Glycine--tRNA ligase"/>
    <property type="match status" value="1"/>
</dbReference>
<accession>A0A1F7FCH4</accession>
<dbReference type="PROSITE" id="PS50862">
    <property type="entry name" value="AA_TRNA_LIGASE_II"/>
    <property type="match status" value="1"/>
</dbReference>
<evidence type="ECO:0000256" key="3">
    <source>
        <dbReference type="ARBA" id="ARBA00022598"/>
    </source>
</evidence>
<dbReference type="Gene3D" id="3.30.930.10">
    <property type="entry name" value="Bira Bifunctional Protein, Domain 2"/>
    <property type="match status" value="1"/>
</dbReference>
<evidence type="ECO:0000256" key="2">
    <source>
        <dbReference type="ARBA" id="ARBA00022490"/>
    </source>
</evidence>
<evidence type="ECO:0000256" key="8">
    <source>
        <dbReference type="HAMAP-Rule" id="MF_00253"/>
    </source>
</evidence>
<evidence type="ECO:0000256" key="6">
    <source>
        <dbReference type="ARBA" id="ARBA00022917"/>
    </source>
</evidence>
<feature type="binding site" evidence="8">
    <location>
        <position position="171"/>
    </location>
    <ligand>
        <name>substrate</name>
    </ligand>
</feature>
<feature type="binding site" evidence="8">
    <location>
        <begin position="203"/>
        <end position="205"/>
    </location>
    <ligand>
        <name>ATP</name>
        <dbReference type="ChEBI" id="CHEBI:30616"/>
    </ligand>
</feature>
<keyword evidence="6 8" id="KW-0648">Protein biosynthesis</keyword>
<dbReference type="GO" id="GO:1990742">
    <property type="term" value="C:microvesicle"/>
    <property type="evidence" value="ECO:0007669"/>
    <property type="project" value="UniProtKB-ARBA"/>
</dbReference>
<feature type="binding site" evidence="8">
    <location>
        <position position="101"/>
    </location>
    <ligand>
        <name>substrate</name>
    </ligand>
</feature>
<dbReference type="NCBIfam" id="TIGR00389">
    <property type="entry name" value="glyS_dimeric"/>
    <property type="match status" value="1"/>
</dbReference>
<organism evidence="10 11">
    <name type="scientific">Candidatus Raymondbacteria bacterium RIFOXYD12_FULL_49_13</name>
    <dbReference type="NCBI Taxonomy" id="1817890"/>
    <lineage>
        <taxon>Bacteria</taxon>
        <taxon>Raymondiibacteriota</taxon>
    </lineage>
</organism>
<gene>
    <name evidence="8" type="primary">glyQS</name>
    <name evidence="10" type="ORF">A2519_18420</name>
</gene>
<keyword evidence="3 8" id="KW-0436">Ligase</keyword>
<keyword evidence="7 8" id="KW-0030">Aminoacyl-tRNA synthetase</keyword>
<evidence type="ECO:0000256" key="1">
    <source>
        <dbReference type="ARBA" id="ARBA00008226"/>
    </source>
</evidence>
<dbReference type="Pfam" id="PF00587">
    <property type="entry name" value="tRNA-synt_2b"/>
    <property type="match status" value="1"/>
</dbReference>
<dbReference type="HAMAP" id="MF_00253_B">
    <property type="entry name" value="Gly_tRNA_synth_B"/>
    <property type="match status" value="1"/>
</dbReference>
<dbReference type="InterPro" id="IPR033731">
    <property type="entry name" value="GlyRS-like_core"/>
</dbReference>
<dbReference type="InterPro" id="IPR036621">
    <property type="entry name" value="Anticodon-bd_dom_sf"/>
</dbReference>
<evidence type="ECO:0000256" key="4">
    <source>
        <dbReference type="ARBA" id="ARBA00022741"/>
    </source>
</evidence>
<feature type="domain" description="Aminoacyl-transfer RNA synthetases class-II family profile" evidence="9">
    <location>
        <begin position="7"/>
        <end position="365"/>
    </location>
</feature>
<dbReference type="InterPro" id="IPR002315">
    <property type="entry name" value="tRNA-synt_gly"/>
</dbReference>
<dbReference type="SUPFAM" id="SSF55681">
    <property type="entry name" value="Class II aaRS and biotin synthetases"/>
    <property type="match status" value="1"/>
</dbReference>
<evidence type="ECO:0000313" key="10">
    <source>
        <dbReference type="EMBL" id="OGK04384.1"/>
    </source>
</evidence>
<comment type="catalytic activity">
    <reaction evidence="8">
        <text>tRNA(Gly) + glycine + ATP = glycyl-tRNA(Gly) + AMP + diphosphate</text>
        <dbReference type="Rhea" id="RHEA:16013"/>
        <dbReference type="Rhea" id="RHEA-COMP:9664"/>
        <dbReference type="Rhea" id="RHEA-COMP:9683"/>
        <dbReference type="ChEBI" id="CHEBI:30616"/>
        <dbReference type="ChEBI" id="CHEBI:33019"/>
        <dbReference type="ChEBI" id="CHEBI:57305"/>
        <dbReference type="ChEBI" id="CHEBI:78442"/>
        <dbReference type="ChEBI" id="CHEBI:78522"/>
        <dbReference type="ChEBI" id="CHEBI:456215"/>
        <dbReference type="EC" id="6.1.1.14"/>
    </reaction>
</comment>
<dbReference type="EC" id="6.1.1.14" evidence="8"/>
<comment type="caution">
    <text evidence="10">The sequence shown here is derived from an EMBL/GenBank/DDBJ whole genome shotgun (WGS) entry which is preliminary data.</text>
</comment>